<dbReference type="AlphaFoldDB" id="A0A2S0NJ02"/>
<feature type="transmembrane region" description="Helical" evidence="1">
    <location>
        <begin position="454"/>
        <end position="475"/>
    </location>
</feature>
<feature type="transmembrane region" description="Helical" evidence="1">
    <location>
        <begin position="152"/>
        <end position="170"/>
    </location>
</feature>
<feature type="transmembrane region" description="Helical" evidence="1">
    <location>
        <begin position="76"/>
        <end position="99"/>
    </location>
</feature>
<dbReference type="Proteomes" id="UP000239250">
    <property type="component" value="Chromosome"/>
</dbReference>
<keyword evidence="1" id="KW-0472">Membrane</keyword>
<dbReference type="EMBL" id="CP027019">
    <property type="protein sequence ID" value="AVP48995.1"/>
    <property type="molecule type" value="Genomic_DNA"/>
</dbReference>
<feature type="transmembrane region" description="Helical" evidence="1">
    <location>
        <begin position="412"/>
        <end position="434"/>
    </location>
</feature>
<proteinExistence type="predicted"/>
<feature type="transmembrane region" description="Helical" evidence="1">
    <location>
        <begin position="250"/>
        <end position="283"/>
    </location>
</feature>
<feature type="transmembrane region" description="Helical" evidence="1">
    <location>
        <begin position="209"/>
        <end position="229"/>
    </location>
</feature>
<feature type="transmembrane region" description="Helical" evidence="1">
    <location>
        <begin position="111"/>
        <end position="132"/>
    </location>
</feature>
<feature type="transmembrane region" description="Helical" evidence="1">
    <location>
        <begin position="182"/>
        <end position="203"/>
    </location>
</feature>
<keyword evidence="1" id="KW-1133">Transmembrane helix</keyword>
<gene>
    <name evidence="2" type="ORF">C5T88_00100</name>
</gene>
<evidence type="ECO:0000256" key="1">
    <source>
        <dbReference type="SAM" id="Phobius"/>
    </source>
</evidence>
<organism evidence="2 3">
    <name type="scientific">Williamsoniiplasma luminosum</name>
    <dbReference type="NCBI Taxonomy" id="214888"/>
    <lineage>
        <taxon>Bacteria</taxon>
        <taxon>Bacillati</taxon>
        <taxon>Mycoplasmatota</taxon>
        <taxon>Mollicutes</taxon>
        <taxon>Entomoplasmatales</taxon>
        <taxon>Williamsoniiplasma</taxon>
    </lineage>
</organism>
<dbReference type="GO" id="GO:0016020">
    <property type="term" value="C:membrane"/>
    <property type="evidence" value="ECO:0007669"/>
    <property type="project" value="InterPro"/>
</dbReference>
<reference evidence="3" key="1">
    <citation type="submission" date="2018-02" db="EMBL/GenBank/DDBJ databases">
        <title>Firefly genomes illuminate parallel origins of bioluminescence in beetles.</title>
        <authorList>
            <person name="Fallon T.R."/>
            <person name="Lower S.E.S."/>
            <person name="Behringer M."/>
            <person name="Weng J.-K."/>
        </authorList>
    </citation>
    <scope>NUCLEOTIDE SEQUENCE [LARGE SCALE GENOMIC DNA]</scope>
</reference>
<feature type="transmembrane region" description="Helical" evidence="1">
    <location>
        <begin position="342"/>
        <end position="361"/>
    </location>
</feature>
<dbReference type="RefSeq" id="WP_303662341.1">
    <property type="nucleotide sequence ID" value="NZ_CP027019.1"/>
</dbReference>
<sequence>MKAKWNFDEQTLITINDNKQLDFLKNDKFYKAIWAMSLPIYYQMISTVILTIINSLIMRWIDGGQWSAVVNKINFAYSWVIFLPSFSSIGVFILIGNYLGQKRTDELHKVLFQGWLINIIIAILTITIMSSMKNQIFNWINLEKEHYEIGTILYWINLSVLFLNSINIVSQRAEAALGRTKTLFFILLASGVINTIFVLSLSWVIKPPIAIGIGSLVSTFIMSLVIVIYNSKKVGIRMIFTNTSKCFDSTIFKSMLIIGIPAAIETLIFNFTAAYVTGFITLASISYGEGDILFNTLNATQQIANFGLLMSVSLGQVSTIFISRLIGSNLFSWSKKIANKCWLLTLYVAMPFSILTIGLAWPLLSLYNIPTDIIWSIGIWLFVIIFFQDFGRTMNQIGLSCLRIVKYTLIPLIIAFFSLVIFNVGVVFLIQFLINIKEEGIGAIEVMNRAKLLILLIVMVQAIEEIIRGSAYWLIWQKNLWEKKKEKIYEKK</sequence>
<dbReference type="InterPro" id="IPR002528">
    <property type="entry name" value="MATE_fam"/>
</dbReference>
<dbReference type="GO" id="GO:0042910">
    <property type="term" value="F:xenobiotic transmembrane transporter activity"/>
    <property type="evidence" value="ECO:0007669"/>
    <property type="project" value="InterPro"/>
</dbReference>
<dbReference type="PANTHER" id="PTHR42925">
    <property type="entry name" value="MULTIDRUG AND TOXIN EFFLUX PROTEIN MATE FAMILY"/>
    <property type="match status" value="1"/>
</dbReference>
<accession>A0A2S0NJ02</accession>
<feature type="transmembrane region" description="Helical" evidence="1">
    <location>
        <begin position="40"/>
        <end position="61"/>
    </location>
</feature>
<dbReference type="InterPro" id="IPR047135">
    <property type="entry name" value="YsiQ"/>
</dbReference>
<dbReference type="Pfam" id="PF01554">
    <property type="entry name" value="MatE"/>
    <property type="match status" value="2"/>
</dbReference>
<protein>
    <recommendedName>
        <fullName evidence="4">MATE family efflux transporter</fullName>
    </recommendedName>
</protein>
<name>A0A2S0NJ02_9MOLU</name>
<evidence type="ECO:0008006" key="4">
    <source>
        <dbReference type="Google" id="ProtNLM"/>
    </source>
</evidence>
<feature type="transmembrane region" description="Helical" evidence="1">
    <location>
        <begin position="373"/>
        <end position="391"/>
    </location>
</feature>
<dbReference type="PANTHER" id="PTHR42925:SF1">
    <property type="entry name" value="VIRULENCE FACTOR MVIN"/>
    <property type="match status" value="1"/>
</dbReference>
<feature type="transmembrane region" description="Helical" evidence="1">
    <location>
        <begin position="303"/>
        <end position="322"/>
    </location>
</feature>
<keyword evidence="1" id="KW-0812">Transmembrane</keyword>
<evidence type="ECO:0000313" key="2">
    <source>
        <dbReference type="EMBL" id="AVP48995.1"/>
    </source>
</evidence>
<dbReference type="GO" id="GO:0015297">
    <property type="term" value="F:antiporter activity"/>
    <property type="evidence" value="ECO:0007669"/>
    <property type="project" value="InterPro"/>
</dbReference>
<evidence type="ECO:0000313" key="3">
    <source>
        <dbReference type="Proteomes" id="UP000239250"/>
    </source>
</evidence>